<accession>A0A423PRM3</accession>
<organism evidence="2 3">
    <name type="scientific">Salinisphaera orenii YIM 95161</name>
    <dbReference type="NCBI Taxonomy" id="1051139"/>
    <lineage>
        <taxon>Bacteria</taxon>
        <taxon>Pseudomonadati</taxon>
        <taxon>Pseudomonadota</taxon>
        <taxon>Gammaproteobacteria</taxon>
        <taxon>Salinisphaerales</taxon>
        <taxon>Salinisphaeraceae</taxon>
        <taxon>Salinisphaera</taxon>
    </lineage>
</organism>
<feature type="region of interest" description="Disordered" evidence="1">
    <location>
        <begin position="116"/>
        <end position="156"/>
    </location>
</feature>
<dbReference type="Pfam" id="PF07030">
    <property type="entry name" value="Phage_Mu_Gp36"/>
    <property type="match status" value="1"/>
</dbReference>
<name>A0A423PRM3_9GAMM</name>
<sequence length="156" mass="16731">MAYVTVQDLIDRLGEDEVHVLADRDRDGELDQAAIDDAAADAAAEIDAYLGKRYTVPLDATSVPRIVKRIAIDLTVYRLADIGGVGGTDPRRQRYEDAIALLKRLASGEISLGLGGDDGNGDAAGESTPEIIGDAITDENNPPRIFGRRNRSGWPV</sequence>
<dbReference type="InterPro" id="IPR009752">
    <property type="entry name" value="Phage_Mu_GpJ"/>
</dbReference>
<evidence type="ECO:0000313" key="3">
    <source>
        <dbReference type="Proteomes" id="UP000285123"/>
    </source>
</evidence>
<dbReference type="Proteomes" id="UP000285123">
    <property type="component" value="Unassembled WGS sequence"/>
</dbReference>
<reference evidence="2 3" key="1">
    <citation type="submission" date="2013-10" db="EMBL/GenBank/DDBJ databases">
        <title>Salinisphaera halophila YIM 95161 Genome Sequencing.</title>
        <authorList>
            <person name="Lai Q."/>
            <person name="Li C."/>
            <person name="Shao Z."/>
        </authorList>
    </citation>
    <scope>NUCLEOTIDE SEQUENCE [LARGE SCALE GENOMIC DNA]</scope>
    <source>
        <strain evidence="2 3">YIM 95161</strain>
    </source>
</reference>
<proteinExistence type="predicted"/>
<dbReference type="AlphaFoldDB" id="A0A423PRM3"/>
<feature type="compositionally biased region" description="Basic residues" evidence="1">
    <location>
        <begin position="146"/>
        <end position="156"/>
    </location>
</feature>
<dbReference type="EMBL" id="AYKF01000088">
    <property type="protein sequence ID" value="ROO28240.1"/>
    <property type="molecule type" value="Genomic_DNA"/>
</dbReference>
<protein>
    <recommendedName>
        <fullName evidence="4">Mu-like prophage protein gp36</fullName>
    </recommendedName>
</protein>
<evidence type="ECO:0000256" key="1">
    <source>
        <dbReference type="SAM" id="MobiDB-lite"/>
    </source>
</evidence>
<evidence type="ECO:0008006" key="4">
    <source>
        <dbReference type="Google" id="ProtNLM"/>
    </source>
</evidence>
<comment type="caution">
    <text evidence="2">The sequence shown here is derived from an EMBL/GenBank/DDBJ whole genome shotgun (WGS) entry which is preliminary data.</text>
</comment>
<dbReference type="OrthoDB" id="9812088at2"/>
<gene>
    <name evidence="2" type="ORF">SAHL_10840</name>
</gene>
<dbReference type="RefSeq" id="WP_123591423.1">
    <property type="nucleotide sequence ID" value="NZ_AYKF01000088.1"/>
</dbReference>
<evidence type="ECO:0000313" key="2">
    <source>
        <dbReference type="EMBL" id="ROO28240.1"/>
    </source>
</evidence>